<evidence type="ECO:0000256" key="2">
    <source>
        <dbReference type="ARBA" id="ARBA00022527"/>
    </source>
</evidence>
<protein>
    <recommendedName>
        <fullName evidence="1">non-specific serine/threonine protein kinase</fullName>
        <ecNumber evidence="1">2.7.11.1</ecNumber>
    </recommendedName>
</protein>
<evidence type="ECO:0000259" key="7">
    <source>
        <dbReference type="PROSITE" id="PS50011"/>
    </source>
</evidence>
<keyword evidence="4" id="KW-0547">Nucleotide-binding</keyword>
<keyword evidence="3" id="KW-0808">Transferase</keyword>
<dbReference type="PROSITE" id="PS00108">
    <property type="entry name" value="PROTEIN_KINASE_ST"/>
    <property type="match status" value="1"/>
</dbReference>
<evidence type="ECO:0000256" key="6">
    <source>
        <dbReference type="ARBA" id="ARBA00022840"/>
    </source>
</evidence>
<dbReference type="InterPro" id="IPR008271">
    <property type="entry name" value="Ser/Thr_kinase_AS"/>
</dbReference>
<dbReference type="EMBL" id="CP108110">
    <property type="protein sequence ID" value="WUQ84840.1"/>
    <property type="molecule type" value="Genomic_DNA"/>
</dbReference>
<evidence type="ECO:0000256" key="1">
    <source>
        <dbReference type="ARBA" id="ARBA00012513"/>
    </source>
</evidence>
<dbReference type="InterPro" id="IPR011009">
    <property type="entry name" value="Kinase-like_dom_sf"/>
</dbReference>
<organism evidence="8 9">
    <name type="scientific">Kitasatospora purpeofusca</name>
    <dbReference type="NCBI Taxonomy" id="67352"/>
    <lineage>
        <taxon>Bacteria</taxon>
        <taxon>Bacillati</taxon>
        <taxon>Actinomycetota</taxon>
        <taxon>Actinomycetes</taxon>
        <taxon>Kitasatosporales</taxon>
        <taxon>Streptomycetaceae</taxon>
        <taxon>Kitasatospora</taxon>
    </lineage>
</organism>
<dbReference type="PROSITE" id="PS50011">
    <property type="entry name" value="PROTEIN_KINASE_DOM"/>
    <property type="match status" value="1"/>
</dbReference>
<evidence type="ECO:0000256" key="5">
    <source>
        <dbReference type="ARBA" id="ARBA00022777"/>
    </source>
</evidence>
<keyword evidence="5 8" id="KW-0418">Kinase</keyword>
<evidence type="ECO:0000313" key="9">
    <source>
        <dbReference type="Proteomes" id="UP001432222"/>
    </source>
</evidence>
<dbReference type="GO" id="GO:0004674">
    <property type="term" value="F:protein serine/threonine kinase activity"/>
    <property type="evidence" value="ECO:0007669"/>
    <property type="project" value="UniProtKB-KW"/>
</dbReference>
<reference evidence="8" key="1">
    <citation type="submission" date="2022-10" db="EMBL/GenBank/DDBJ databases">
        <title>The complete genomes of actinobacterial strains from the NBC collection.</title>
        <authorList>
            <person name="Joergensen T.S."/>
            <person name="Alvarez Arevalo M."/>
            <person name="Sterndorff E.B."/>
            <person name="Faurdal D."/>
            <person name="Vuksanovic O."/>
            <person name="Mourched A.-S."/>
            <person name="Charusanti P."/>
            <person name="Shaw S."/>
            <person name="Blin K."/>
            <person name="Weber T."/>
        </authorList>
    </citation>
    <scope>NUCLEOTIDE SEQUENCE</scope>
    <source>
        <strain evidence="8">NBC_00222</strain>
    </source>
</reference>
<feature type="domain" description="Protein kinase" evidence="7">
    <location>
        <begin position="18"/>
        <end position="285"/>
    </location>
</feature>
<dbReference type="Pfam" id="PF00069">
    <property type="entry name" value="Pkinase"/>
    <property type="match status" value="1"/>
</dbReference>
<dbReference type="Proteomes" id="UP001432222">
    <property type="component" value="Chromosome"/>
</dbReference>
<name>A0ABZ1U2M7_9ACTN</name>
<dbReference type="SUPFAM" id="SSF56112">
    <property type="entry name" value="Protein kinase-like (PK-like)"/>
    <property type="match status" value="1"/>
</dbReference>
<dbReference type="PANTHER" id="PTHR43289:SF6">
    <property type="entry name" value="SERINE_THREONINE-PROTEIN KINASE NEKL-3"/>
    <property type="match status" value="1"/>
</dbReference>
<sequence length="429" mass="47618">MVEAVLKSRRGQVLGGRYRLDEFLSPGGMGDIWKAYDETMERVVVVKFPQLHSADPKGREDVINRFAQEVVATARVEVAGAPHIFDYGHEDGHPYLVMEYIRGLTLRDFMAEHGALGLGVVASVAVGICHVLAEAHRLGIVHRDIKPENVMITEREGLIKVLDFGIARFAEGTGRPRLTRTGDMPGTVAYMAPEQFEGQAATESSDLYSLGGVLYEMAAGQPVFKGVDAFEYQRWHLSESPVPLEQMASDLPRDFLDLVDSLLSKDPADRPGTVDEVNRRLRRYLPPSESPAPEGMIEYDPTLPFRNPCAPIELASERCRPVAAVPTALSFRHRGEVEELSRQVGELMLGDPARAAEVINERLPEAMEHYGRIDACVLDLRFQLAAALESGGYRDEAFRAYQEAHRDTLGVPSLERYVKEASEGMRRCG</sequence>
<dbReference type="Gene3D" id="1.10.510.10">
    <property type="entry name" value="Transferase(Phosphotransferase) domain 1"/>
    <property type="match status" value="1"/>
</dbReference>
<evidence type="ECO:0000313" key="8">
    <source>
        <dbReference type="EMBL" id="WUQ84840.1"/>
    </source>
</evidence>
<dbReference type="InterPro" id="IPR000719">
    <property type="entry name" value="Prot_kinase_dom"/>
</dbReference>
<dbReference type="PANTHER" id="PTHR43289">
    <property type="entry name" value="MITOGEN-ACTIVATED PROTEIN KINASE KINASE KINASE 20-RELATED"/>
    <property type="match status" value="1"/>
</dbReference>
<dbReference type="SMART" id="SM00220">
    <property type="entry name" value="S_TKc"/>
    <property type="match status" value="1"/>
</dbReference>
<evidence type="ECO:0000256" key="3">
    <source>
        <dbReference type="ARBA" id="ARBA00022679"/>
    </source>
</evidence>
<dbReference type="RefSeq" id="WP_328955663.1">
    <property type="nucleotide sequence ID" value="NZ_CP108110.1"/>
</dbReference>
<evidence type="ECO:0000256" key="4">
    <source>
        <dbReference type="ARBA" id="ARBA00022741"/>
    </source>
</evidence>
<dbReference type="EC" id="2.7.11.1" evidence="1"/>
<dbReference type="CDD" id="cd14014">
    <property type="entry name" value="STKc_PknB_like"/>
    <property type="match status" value="1"/>
</dbReference>
<keyword evidence="6" id="KW-0067">ATP-binding</keyword>
<accession>A0ABZ1U2M7</accession>
<keyword evidence="2 8" id="KW-0723">Serine/threonine-protein kinase</keyword>
<keyword evidence="9" id="KW-1185">Reference proteome</keyword>
<proteinExistence type="predicted"/>
<dbReference type="Gene3D" id="3.30.200.20">
    <property type="entry name" value="Phosphorylase Kinase, domain 1"/>
    <property type="match status" value="1"/>
</dbReference>
<gene>
    <name evidence="8" type="ORF">OHA16_18820</name>
</gene>